<name>A0AAE0I2F6_9PEZI</name>
<evidence type="ECO:0000256" key="1">
    <source>
        <dbReference type="ARBA" id="ARBA00010617"/>
    </source>
</evidence>
<comment type="similarity">
    <text evidence="1 6">Belongs to the cytochrome P450 family.</text>
</comment>
<keyword evidence="3 6" id="KW-0560">Oxidoreductase</keyword>
<dbReference type="Proteomes" id="UP001283341">
    <property type="component" value="Unassembled WGS sequence"/>
</dbReference>
<dbReference type="PRINTS" id="PR00385">
    <property type="entry name" value="P450"/>
</dbReference>
<comment type="cofactor">
    <cofactor evidence="5">
        <name>heme</name>
        <dbReference type="ChEBI" id="CHEBI:30413"/>
    </cofactor>
</comment>
<dbReference type="Gene3D" id="1.10.630.10">
    <property type="entry name" value="Cytochrome P450"/>
    <property type="match status" value="1"/>
</dbReference>
<dbReference type="GO" id="GO:0020037">
    <property type="term" value="F:heme binding"/>
    <property type="evidence" value="ECO:0007669"/>
    <property type="project" value="InterPro"/>
</dbReference>
<evidence type="ECO:0000256" key="4">
    <source>
        <dbReference type="ARBA" id="ARBA00023004"/>
    </source>
</evidence>
<dbReference type="PANTHER" id="PTHR46300:SF12">
    <property type="entry name" value="P450, PUTATIVE (EUROFUNG)-RELATED"/>
    <property type="match status" value="1"/>
</dbReference>
<feature type="transmembrane region" description="Helical" evidence="7">
    <location>
        <begin position="12"/>
        <end position="32"/>
    </location>
</feature>
<dbReference type="InterPro" id="IPR002401">
    <property type="entry name" value="Cyt_P450_E_grp-I"/>
</dbReference>
<reference evidence="8" key="2">
    <citation type="submission" date="2023-06" db="EMBL/GenBank/DDBJ databases">
        <authorList>
            <consortium name="Lawrence Berkeley National Laboratory"/>
            <person name="Haridas S."/>
            <person name="Hensen N."/>
            <person name="Bonometti L."/>
            <person name="Westerberg I."/>
            <person name="Brannstrom I.O."/>
            <person name="Guillou S."/>
            <person name="Cros-Aarteil S."/>
            <person name="Calhoun S."/>
            <person name="Kuo A."/>
            <person name="Mondo S."/>
            <person name="Pangilinan J."/>
            <person name="Riley R."/>
            <person name="Labutti K."/>
            <person name="Andreopoulos B."/>
            <person name="Lipzen A."/>
            <person name="Chen C."/>
            <person name="Yanf M."/>
            <person name="Daum C."/>
            <person name="Ng V."/>
            <person name="Clum A."/>
            <person name="Steindorff A."/>
            <person name="Ohm R."/>
            <person name="Martin F."/>
            <person name="Silar P."/>
            <person name="Natvig D."/>
            <person name="Lalanne C."/>
            <person name="Gautier V."/>
            <person name="Ament-Velasquez S.L."/>
            <person name="Kruys A."/>
            <person name="Hutchinson M.I."/>
            <person name="Powell A.J."/>
            <person name="Barry K."/>
            <person name="Miller A.N."/>
            <person name="Grigoriev I.V."/>
            <person name="Debuchy R."/>
            <person name="Gladieux P."/>
            <person name="Thoren M.H."/>
            <person name="Johannesson H."/>
        </authorList>
    </citation>
    <scope>NUCLEOTIDE SEQUENCE</scope>
    <source>
        <strain evidence="8">CBS 118394</strain>
    </source>
</reference>
<dbReference type="InterPro" id="IPR036396">
    <property type="entry name" value="Cyt_P450_sf"/>
</dbReference>
<gene>
    <name evidence="8" type="ORF">B0H66DRAFT_604696</name>
</gene>
<keyword evidence="7" id="KW-1133">Transmembrane helix</keyword>
<dbReference type="Pfam" id="PF00067">
    <property type="entry name" value="p450"/>
    <property type="match status" value="1"/>
</dbReference>
<dbReference type="GO" id="GO:0004497">
    <property type="term" value="F:monooxygenase activity"/>
    <property type="evidence" value="ECO:0007669"/>
    <property type="project" value="UniProtKB-KW"/>
</dbReference>
<keyword evidence="4 5" id="KW-0408">Iron</keyword>
<dbReference type="InterPro" id="IPR001128">
    <property type="entry name" value="Cyt_P450"/>
</dbReference>
<dbReference type="EMBL" id="JAUEDM010000005">
    <property type="protein sequence ID" value="KAK3316401.1"/>
    <property type="molecule type" value="Genomic_DNA"/>
</dbReference>
<keyword evidence="5 6" id="KW-0349">Heme</keyword>
<evidence type="ECO:0000313" key="9">
    <source>
        <dbReference type="Proteomes" id="UP001283341"/>
    </source>
</evidence>
<keyword evidence="7" id="KW-0812">Transmembrane</keyword>
<dbReference type="AlphaFoldDB" id="A0AAE0I2F6"/>
<evidence type="ECO:0000313" key="8">
    <source>
        <dbReference type="EMBL" id="KAK3316401.1"/>
    </source>
</evidence>
<protein>
    <submittedName>
        <fullName evidence="8">Cytochrome P450</fullName>
    </submittedName>
</protein>
<comment type="caution">
    <text evidence="8">The sequence shown here is derived from an EMBL/GenBank/DDBJ whole genome shotgun (WGS) entry which is preliminary data.</text>
</comment>
<accession>A0AAE0I2F6</accession>
<dbReference type="GO" id="GO:0005506">
    <property type="term" value="F:iron ion binding"/>
    <property type="evidence" value="ECO:0007669"/>
    <property type="project" value="InterPro"/>
</dbReference>
<keyword evidence="7" id="KW-0472">Membrane</keyword>
<reference evidence="8" key="1">
    <citation type="journal article" date="2023" name="Mol. Phylogenet. Evol.">
        <title>Genome-scale phylogeny and comparative genomics of the fungal order Sordariales.</title>
        <authorList>
            <person name="Hensen N."/>
            <person name="Bonometti L."/>
            <person name="Westerberg I."/>
            <person name="Brannstrom I.O."/>
            <person name="Guillou S."/>
            <person name="Cros-Aarteil S."/>
            <person name="Calhoun S."/>
            <person name="Haridas S."/>
            <person name="Kuo A."/>
            <person name="Mondo S."/>
            <person name="Pangilinan J."/>
            <person name="Riley R."/>
            <person name="LaButti K."/>
            <person name="Andreopoulos B."/>
            <person name="Lipzen A."/>
            <person name="Chen C."/>
            <person name="Yan M."/>
            <person name="Daum C."/>
            <person name="Ng V."/>
            <person name="Clum A."/>
            <person name="Steindorff A."/>
            <person name="Ohm R.A."/>
            <person name="Martin F."/>
            <person name="Silar P."/>
            <person name="Natvig D.O."/>
            <person name="Lalanne C."/>
            <person name="Gautier V."/>
            <person name="Ament-Velasquez S.L."/>
            <person name="Kruys A."/>
            <person name="Hutchinson M.I."/>
            <person name="Powell A.J."/>
            <person name="Barry K."/>
            <person name="Miller A.N."/>
            <person name="Grigoriev I.V."/>
            <person name="Debuchy R."/>
            <person name="Gladieux P."/>
            <person name="Hiltunen Thoren M."/>
            <person name="Johannesson H."/>
        </authorList>
    </citation>
    <scope>NUCLEOTIDE SEQUENCE</scope>
    <source>
        <strain evidence="8">CBS 118394</strain>
    </source>
</reference>
<keyword evidence="9" id="KW-1185">Reference proteome</keyword>
<feature type="binding site" description="axial binding residue" evidence="5">
    <location>
        <position position="457"/>
    </location>
    <ligand>
        <name>heme</name>
        <dbReference type="ChEBI" id="CHEBI:30413"/>
    </ligand>
    <ligandPart>
        <name>Fe</name>
        <dbReference type="ChEBI" id="CHEBI:18248"/>
    </ligandPart>
</feature>
<dbReference type="InterPro" id="IPR050364">
    <property type="entry name" value="Cytochrome_P450_fung"/>
</dbReference>
<keyword evidence="2 5" id="KW-0479">Metal-binding</keyword>
<evidence type="ECO:0000256" key="7">
    <source>
        <dbReference type="SAM" id="Phobius"/>
    </source>
</evidence>
<evidence type="ECO:0000256" key="6">
    <source>
        <dbReference type="RuleBase" id="RU000461"/>
    </source>
</evidence>
<dbReference type="PANTHER" id="PTHR46300">
    <property type="entry name" value="P450, PUTATIVE (EUROFUNG)-RELATED-RELATED"/>
    <property type="match status" value="1"/>
</dbReference>
<sequence>MLYFEPPGHGALAAGILVSSCLCLVVAAYIQFLPPHKRGNIFFGRGRYNLPPGPADQPLVGSLLPWLRARNGGQWVPWLVEQARYGDMTTLHMGTKTWVLLNNSRAVNEIISRRAAIVHERPYMPIAGGLVSQNRRFFLLKTADWRVGRRLVGHLQLGATKDHEQIIDEASLGLLCAFLDSSKLWYRHIYRYPMAIMHKVITGRPLLKTTAELQDLQRVTSTFLTSINSHLVDFFPQLERIVPRPLQFWRRRWEEMGRFHYRVMSRWWDGLTSLIADDENEASFVRHALHGYAGTAEERAMYLTMLLMSAGADNPRMTMNAWVMACISYPEVMQRVRGDLDRLCGSGDGGLRLPSLDDLPQMSYLCAVIKEVLRWRPTVPLMPQRVLVEDMDLEWDDGKIYRFPAGTEFLVNSIPVCTNGYDRPDEFRPERWLDRESGHGMEQDLWQFAFSGGKRYCVGYKLAQKELFVAFARLLYCFDFSFAGGDGEKVDDTKLNAFEPGEPFPVKVSVRSRAHEKLIRNRAGECRNWGPDEKEDVIR</sequence>
<proteinExistence type="inferred from homology"/>
<keyword evidence="6" id="KW-0503">Monooxygenase</keyword>
<evidence type="ECO:0000256" key="2">
    <source>
        <dbReference type="ARBA" id="ARBA00022723"/>
    </source>
</evidence>
<evidence type="ECO:0000256" key="5">
    <source>
        <dbReference type="PIRSR" id="PIRSR602401-1"/>
    </source>
</evidence>
<dbReference type="GO" id="GO:0016705">
    <property type="term" value="F:oxidoreductase activity, acting on paired donors, with incorporation or reduction of molecular oxygen"/>
    <property type="evidence" value="ECO:0007669"/>
    <property type="project" value="InterPro"/>
</dbReference>
<dbReference type="PRINTS" id="PR00463">
    <property type="entry name" value="EP450I"/>
</dbReference>
<dbReference type="SUPFAM" id="SSF48264">
    <property type="entry name" value="Cytochrome P450"/>
    <property type="match status" value="1"/>
</dbReference>
<organism evidence="8 9">
    <name type="scientific">Apodospora peruviana</name>
    <dbReference type="NCBI Taxonomy" id="516989"/>
    <lineage>
        <taxon>Eukaryota</taxon>
        <taxon>Fungi</taxon>
        <taxon>Dikarya</taxon>
        <taxon>Ascomycota</taxon>
        <taxon>Pezizomycotina</taxon>
        <taxon>Sordariomycetes</taxon>
        <taxon>Sordariomycetidae</taxon>
        <taxon>Sordariales</taxon>
        <taxon>Lasiosphaeriaceae</taxon>
        <taxon>Apodospora</taxon>
    </lineage>
</organism>
<evidence type="ECO:0000256" key="3">
    <source>
        <dbReference type="ARBA" id="ARBA00023002"/>
    </source>
</evidence>
<dbReference type="PROSITE" id="PS00086">
    <property type="entry name" value="CYTOCHROME_P450"/>
    <property type="match status" value="1"/>
</dbReference>
<dbReference type="InterPro" id="IPR017972">
    <property type="entry name" value="Cyt_P450_CS"/>
</dbReference>